<keyword evidence="3" id="KW-1185">Reference proteome</keyword>
<evidence type="ECO:0000256" key="1">
    <source>
        <dbReference type="SAM" id="MobiDB-lite"/>
    </source>
</evidence>
<proteinExistence type="predicted"/>
<name>A0A2U9CBE0_SCOMX</name>
<organism evidence="2 3">
    <name type="scientific">Scophthalmus maximus</name>
    <name type="common">Turbot</name>
    <name type="synonym">Psetta maxima</name>
    <dbReference type="NCBI Taxonomy" id="52904"/>
    <lineage>
        <taxon>Eukaryota</taxon>
        <taxon>Metazoa</taxon>
        <taxon>Chordata</taxon>
        <taxon>Craniata</taxon>
        <taxon>Vertebrata</taxon>
        <taxon>Euteleostomi</taxon>
        <taxon>Actinopterygii</taxon>
        <taxon>Neopterygii</taxon>
        <taxon>Teleostei</taxon>
        <taxon>Neoteleostei</taxon>
        <taxon>Acanthomorphata</taxon>
        <taxon>Carangaria</taxon>
        <taxon>Pleuronectiformes</taxon>
        <taxon>Pleuronectoidei</taxon>
        <taxon>Scophthalmidae</taxon>
        <taxon>Scophthalmus</taxon>
    </lineage>
</organism>
<evidence type="ECO:0000313" key="2">
    <source>
        <dbReference type="EMBL" id="AWP13907.1"/>
    </source>
</evidence>
<reference evidence="2 3" key="1">
    <citation type="submission" date="2017-12" db="EMBL/GenBank/DDBJ databases">
        <title>Integrating genomic resources of turbot (Scophthalmus maximus) in depth evaluation of genetic and physical mapping variation across individuals.</title>
        <authorList>
            <person name="Martinez P."/>
        </authorList>
    </citation>
    <scope>NUCLEOTIDE SEQUENCE [LARGE SCALE GENOMIC DNA]</scope>
</reference>
<dbReference type="AlphaFoldDB" id="A0A2U9CBE0"/>
<feature type="region of interest" description="Disordered" evidence="1">
    <location>
        <begin position="58"/>
        <end position="151"/>
    </location>
</feature>
<dbReference type="Proteomes" id="UP000246464">
    <property type="component" value="Chromosome 15"/>
</dbReference>
<gene>
    <name evidence="2" type="ORF">SMAX5B_018020</name>
</gene>
<protein>
    <submittedName>
        <fullName evidence="2">Uncharacterized protein</fullName>
    </submittedName>
</protein>
<feature type="compositionally biased region" description="Low complexity" evidence="1">
    <location>
        <begin position="58"/>
        <end position="90"/>
    </location>
</feature>
<evidence type="ECO:0000313" key="3">
    <source>
        <dbReference type="Proteomes" id="UP000246464"/>
    </source>
</evidence>
<accession>A0A2U9CBE0</accession>
<sequence>MAESNDVLDKTGDLPRLLQEEQTYRVRVQLRQSYIWTTVNISNVNQPDMPRLILRRVPVPASSPGSSAKSSSDTPPVFPSSSPFSGLSSPGSPPRQPALAPDGELSTCVVSDIENKVALPDPNSPPCPESLNRRQKRFPAAQQFTSGPEPKWRKKIKAILRVRNKHTRDH</sequence>
<dbReference type="EMBL" id="CP026257">
    <property type="protein sequence ID" value="AWP13907.1"/>
    <property type="molecule type" value="Genomic_DNA"/>
</dbReference>